<feature type="region of interest" description="Disordered" evidence="1">
    <location>
        <begin position="69"/>
        <end position="132"/>
    </location>
</feature>
<reference evidence="3" key="1">
    <citation type="submission" date="2013-06" db="EMBL/GenBank/DDBJ databases">
        <authorList>
            <person name="Zhao Q."/>
        </authorList>
    </citation>
    <scope>NUCLEOTIDE SEQUENCE</scope>
    <source>
        <strain evidence="3">cv. W1943</strain>
    </source>
</reference>
<evidence type="ECO:0000313" key="2">
    <source>
        <dbReference type="EnsemblPlants" id="ORUFI11G00960.2"/>
    </source>
</evidence>
<protein>
    <submittedName>
        <fullName evidence="2">Uncharacterized protein</fullName>
    </submittedName>
</protein>
<name>A0A0E0R3E3_ORYRU</name>
<organism evidence="2 3">
    <name type="scientific">Oryza rufipogon</name>
    <name type="common">Brownbeard rice</name>
    <name type="synonym">Asian wild rice</name>
    <dbReference type="NCBI Taxonomy" id="4529"/>
    <lineage>
        <taxon>Eukaryota</taxon>
        <taxon>Viridiplantae</taxon>
        <taxon>Streptophyta</taxon>
        <taxon>Embryophyta</taxon>
        <taxon>Tracheophyta</taxon>
        <taxon>Spermatophyta</taxon>
        <taxon>Magnoliopsida</taxon>
        <taxon>Liliopsida</taxon>
        <taxon>Poales</taxon>
        <taxon>Poaceae</taxon>
        <taxon>BOP clade</taxon>
        <taxon>Oryzoideae</taxon>
        <taxon>Oryzeae</taxon>
        <taxon>Oryzinae</taxon>
        <taxon>Oryza</taxon>
    </lineage>
</organism>
<accession>A0A0E0R3E3</accession>
<sequence length="169" mass="19003">MCVPTTDPGIGTDKHRRFPIYKIGGRHARSGGGEGPAMLPPPFPLDLAERRVPPLPGRFLPSRRLWHRGARRRAAAGPPPPLPSDLAEGRAPPWWMEEEERSAATVVDGRGGERRRKKWRERRKKKRGGSGLRVREIEFEREGGEEEIRMGVDRVAQLGSVSSADRCRF</sequence>
<evidence type="ECO:0000256" key="1">
    <source>
        <dbReference type="SAM" id="MobiDB-lite"/>
    </source>
</evidence>
<dbReference type="Gramene" id="ORUFI11G00960.2">
    <property type="protein sequence ID" value="ORUFI11G00960.2"/>
    <property type="gene ID" value="ORUFI11G00960"/>
</dbReference>
<keyword evidence="3" id="KW-1185">Reference proteome</keyword>
<reference evidence="2" key="2">
    <citation type="submission" date="2015-06" db="UniProtKB">
        <authorList>
            <consortium name="EnsemblPlants"/>
        </authorList>
    </citation>
    <scope>IDENTIFICATION</scope>
</reference>
<dbReference type="EnsemblPlants" id="ORUFI11G00960.2">
    <property type="protein sequence ID" value="ORUFI11G00960.2"/>
    <property type="gene ID" value="ORUFI11G00960"/>
</dbReference>
<dbReference type="EnsemblPlants" id="ORUFI11G00960.1">
    <property type="protein sequence ID" value="ORUFI11G00960.1"/>
    <property type="gene ID" value="ORUFI11G00960"/>
</dbReference>
<proteinExistence type="predicted"/>
<evidence type="ECO:0000313" key="3">
    <source>
        <dbReference type="Proteomes" id="UP000008022"/>
    </source>
</evidence>
<feature type="compositionally biased region" description="Basic residues" evidence="1">
    <location>
        <begin position="113"/>
        <end position="128"/>
    </location>
</feature>
<dbReference type="Proteomes" id="UP000008022">
    <property type="component" value="Unassembled WGS sequence"/>
</dbReference>
<dbReference type="HOGENOM" id="CLU_1581079_0_0_1"/>
<dbReference type="AlphaFoldDB" id="A0A0E0R3E3"/>
<dbReference type="Gramene" id="ORUFI11G00960.1">
    <property type="protein sequence ID" value="ORUFI11G00960.1"/>
    <property type="gene ID" value="ORUFI11G00960"/>
</dbReference>